<proteinExistence type="predicted"/>
<evidence type="ECO:0000313" key="2">
    <source>
        <dbReference type="Proteomes" id="UP001329915"/>
    </source>
</evidence>
<dbReference type="PANTHER" id="PTHR42685">
    <property type="entry name" value="GERANYLGERANYL DIPHOSPHATE REDUCTASE"/>
    <property type="match status" value="1"/>
</dbReference>
<dbReference type="SUPFAM" id="SSF51905">
    <property type="entry name" value="FAD/NAD(P)-binding domain"/>
    <property type="match status" value="1"/>
</dbReference>
<dbReference type="RefSeq" id="WP_366921838.1">
    <property type="nucleotide sequence ID" value="NZ_CP121694.1"/>
</dbReference>
<accession>A0AAU0UQC1</accession>
<protein>
    <recommendedName>
        <fullName evidence="3">FAD/NAD(P)-binding domain-containing protein</fullName>
    </recommendedName>
</protein>
<organism evidence="1 2">
    <name type="scientific">Metallumcola ferriviriculae</name>
    <dbReference type="NCBI Taxonomy" id="3039180"/>
    <lineage>
        <taxon>Bacteria</taxon>
        <taxon>Bacillati</taxon>
        <taxon>Bacillota</taxon>
        <taxon>Clostridia</taxon>
        <taxon>Neomoorellales</taxon>
        <taxon>Desulfitibacteraceae</taxon>
        <taxon>Metallumcola</taxon>
    </lineage>
</organism>
<name>A0AAU0UQC1_9FIRM</name>
<dbReference type="EMBL" id="CP121694">
    <property type="protein sequence ID" value="WRO22426.1"/>
    <property type="molecule type" value="Genomic_DNA"/>
</dbReference>
<reference evidence="1 2" key="1">
    <citation type="submission" date="2023-04" db="EMBL/GenBank/DDBJ databases">
        <authorList>
            <person name="Hsu D."/>
        </authorList>
    </citation>
    <scope>NUCLEOTIDE SEQUENCE [LARGE SCALE GENOMIC DNA]</scope>
    <source>
        <strain evidence="1 2">MK1</strain>
    </source>
</reference>
<gene>
    <name evidence="1" type="ORF">MFMK1_002255</name>
</gene>
<dbReference type="Gene3D" id="3.50.50.60">
    <property type="entry name" value="FAD/NAD(P)-binding domain"/>
    <property type="match status" value="1"/>
</dbReference>
<dbReference type="Proteomes" id="UP001329915">
    <property type="component" value="Chromosome"/>
</dbReference>
<dbReference type="AlphaFoldDB" id="A0AAU0UQC1"/>
<dbReference type="KEGG" id="dbc:MFMK1_002255"/>
<dbReference type="PANTHER" id="PTHR42685:SF22">
    <property type="entry name" value="CONDITIONED MEDIUM FACTOR RECEPTOR 1"/>
    <property type="match status" value="1"/>
</dbReference>
<sequence length="470" mass="52418">MTKTLVAGLEKYLSKGLADHYRPLKDTLPNGLKDGSHVTVIGGGIAGSAFARQLASLAQEHDKSIKISMVNSTNCNYCGGLITNVALDTLSQMYKLEVPDNLVLKQVDECIYINQEGSVTVHLPHPLTATLRTSRFGLPGFDDSIKERITDGLSAETAANIEIIEPTLAKKVEKNNDGKHKWRVILSKRNSDNTNMVIDTDVVVIACGFRALKRPMLENFQHLTGYKPPQTIPASVTEVDTSGAIYNKIDNRMFILDGIIKDCVVAFVPKGPKWLTLTVLNRKLEKQDITELFQHPEVKKYIDLPDAANSLRCHTLCSAQVYTGASVNFYGDDWLIIGDLTGYGRILKDGYFAAFLGARLAAETLIYYGSDKRSLKKGYHKRLKHFPKDNLFGRHLFNINKRLQNQKWFSRYFIAAARSETDTEDGSWVHGALRALSTGELTYRAIAVFFTLGLIRYPFRLLAGKIGRGK</sequence>
<dbReference type="InterPro" id="IPR050407">
    <property type="entry name" value="Geranylgeranyl_reductase"/>
</dbReference>
<evidence type="ECO:0008006" key="3">
    <source>
        <dbReference type="Google" id="ProtNLM"/>
    </source>
</evidence>
<evidence type="ECO:0000313" key="1">
    <source>
        <dbReference type="EMBL" id="WRO22426.1"/>
    </source>
</evidence>
<keyword evidence="2" id="KW-1185">Reference proteome</keyword>
<dbReference type="InterPro" id="IPR036188">
    <property type="entry name" value="FAD/NAD-bd_sf"/>
</dbReference>